<organism evidence="4 5">
    <name type="scientific">Kuraishia capsulata CBS 1993</name>
    <dbReference type="NCBI Taxonomy" id="1382522"/>
    <lineage>
        <taxon>Eukaryota</taxon>
        <taxon>Fungi</taxon>
        <taxon>Dikarya</taxon>
        <taxon>Ascomycota</taxon>
        <taxon>Saccharomycotina</taxon>
        <taxon>Pichiomycetes</taxon>
        <taxon>Pichiales</taxon>
        <taxon>Pichiaceae</taxon>
        <taxon>Kuraishia</taxon>
    </lineage>
</organism>
<reference evidence="4" key="1">
    <citation type="submission" date="2013-12" db="EMBL/GenBank/DDBJ databases">
        <authorList>
            <person name="Genoscope - CEA"/>
        </authorList>
    </citation>
    <scope>NUCLEOTIDE SEQUENCE</scope>
    <source>
        <strain evidence="4">CBS 1993</strain>
    </source>
</reference>
<sequence>MDSRSTQRESQREVRRRGAASRHVSAPDIRITVPSGGTINRQRRLSKSTGKSPVAGLRSVLNRDPKSPKRIPVPVQSFSPSWESPLMTRKRVSKTRVEKPSSKSPGRAKRSNKLEKSKKPGLGLKAGAISSRTQQPQRRGKTKSQLLKPARTPNARAPRTPRTPKAVKQKPVRTFEQMENIDRDPESEPEVDSEYHSAVESPALDIDTNSMQIKYERLTRTSKITTVDVLIEIIKDYISRFQQTTSHSVVQNRMISRFEEDVVAHLMKLTDLRLTNESLNSQIGQLNRQKNELRTQIYEVRGKQSDIAMELNKERQSYHSKRQQSLIRARIGKVLYEKDFKMEEIGTVRTKLNDLDTVVNPSWGLVEKLKITNDKLDMLKQMIES</sequence>
<protein>
    <recommendedName>
        <fullName evidence="3">Inner kinetochore subunit AME1 domain-containing protein</fullName>
    </recommendedName>
</protein>
<accession>W6MJX8</accession>
<dbReference type="OrthoDB" id="3995136at2759"/>
<keyword evidence="1" id="KW-0175">Coiled coil</keyword>
<dbReference type="Pfam" id="PF20994">
    <property type="entry name" value="CENPU"/>
    <property type="match status" value="1"/>
</dbReference>
<dbReference type="InterPro" id="IPR048743">
    <property type="entry name" value="AME1"/>
</dbReference>
<feature type="coiled-coil region" evidence="1">
    <location>
        <begin position="269"/>
        <end position="296"/>
    </location>
</feature>
<name>W6MJX8_9ASCO</name>
<evidence type="ECO:0000313" key="5">
    <source>
        <dbReference type="Proteomes" id="UP000019384"/>
    </source>
</evidence>
<evidence type="ECO:0000256" key="2">
    <source>
        <dbReference type="SAM" id="MobiDB-lite"/>
    </source>
</evidence>
<feature type="region of interest" description="Disordered" evidence="2">
    <location>
        <begin position="1"/>
        <end position="190"/>
    </location>
</feature>
<dbReference type="Proteomes" id="UP000019384">
    <property type="component" value="Unassembled WGS sequence"/>
</dbReference>
<keyword evidence="5" id="KW-1185">Reference proteome</keyword>
<dbReference type="HOGENOM" id="CLU_717776_0_0_1"/>
<evidence type="ECO:0000313" key="4">
    <source>
        <dbReference type="EMBL" id="CDK26596.1"/>
    </source>
</evidence>
<dbReference type="GeneID" id="34519986"/>
<evidence type="ECO:0000259" key="3">
    <source>
        <dbReference type="Pfam" id="PF20994"/>
    </source>
</evidence>
<reference evidence="4" key="2">
    <citation type="submission" date="2014-02" db="EMBL/GenBank/DDBJ databases">
        <title>Complete DNA sequence of /Kuraishia capsulata/ illustrates novel genomic features among budding yeasts (/Saccharomycotina/).</title>
        <authorList>
            <person name="Morales L."/>
            <person name="Noel B."/>
            <person name="Porcel B."/>
            <person name="Marcet-Houben M."/>
            <person name="Hullo M-F."/>
            <person name="Sacerdot C."/>
            <person name="Tekaia F."/>
            <person name="Leh-Louis V."/>
            <person name="Despons L."/>
            <person name="Khanna V."/>
            <person name="Aury J-M."/>
            <person name="Barbe V."/>
            <person name="Couloux A."/>
            <person name="Labadie K."/>
            <person name="Pelletier E."/>
            <person name="Souciet J-L."/>
            <person name="Boekhout T."/>
            <person name="Gabaldon T."/>
            <person name="Wincker P."/>
            <person name="Dujon B."/>
        </authorList>
    </citation>
    <scope>NUCLEOTIDE SEQUENCE</scope>
    <source>
        <strain evidence="4">CBS 1993</strain>
    </source>
</reference>
<gene>
    <name evidence="4" type="ORF">KUCA_T00002569001</name>
</gene>
<evidence type="ECO:0000256" key="1">
    <source>
        <dbReference type="SAM" id="Coils"/>
    </source>
</evidence>
<feature type="compositionally biased region" description="Basic and acidic residues" evidence="2">
    <location>
        <begin position="1"/>
        <end position="13"/>
    </location>
</feature>
<dbReference type="RefSeq" id="XP_022458598.1">
    <property type="nucleotide sequence ID" value="XM_022602833.1"/>
</dbReference>
<dbReference type="EMBL" id="HG793127">
    <property type="protein sequence ID" value="CDK26596.1"/>
    <property type="molecule type" value="Genomic_DNA"/>
</dbReference>
<feature type="compositionally biased region" description="Low complexity" evidence="2">
    <location>
        <begin position="149"/>
        <end position="164"/>
    </location>
</feature>
<dbReference type="AlphaFoldDB" id="W6MJX8"/>
<proteinExistence type="predicted"/>
<feature type="domain" description="Inner kinetochore subunit AME1" evidence="3">
    <location>
        <begin position="212"/>
        <end position="376"/>
    </location>
</feature>